<evidence type="ECO:0000256" key="5">
    <source>
        <dbReference type="SAM" id="Phobius"/>
    </source>
</evidence>
<reference evidence="7 8" key="1">
    <citation type="journal article" date="2011" name="J. Bacteriol.">
        <title>Genome sequence of the verrucomicrobium Opitutus terrae PB90-1, an abundant inhabitant of rice paddy soil ecosystems.</title>
        <authorList>
            <person name="van Passel M.W."/>
            <person name="Kant R."/>
            <person name="Palva A."/>
            <person name="Copeland A."/>
            <person name="Lucas S."/>
            <person name="Lapidus A."/>
            <person name="Glavina del Rio T."/>
            <person name="Pitluck S."/>
            <person name="Goltsman E."/>
            <person name="Clum A."/>
            <person name="Sun H."/>
            <person name="Schmutz J."/>
            <person name="Larimer F.W."/>
            <person name="Land M.L."/>
            <person name="Hauser L."/>
            <person name="Kyrpides N."/>
            <person name="Mikhailova N."/>
            <person name="Richardson P.P."/>
            <person name="Janssen P.H."/>
            <person name="de Vos W.M."/>
            <person name="Smidt H."/>
        </authorList>
    </citation>
    <scope>NUCLEOTIDE SEQUENCE [LARGE SCALE GENOMIC DNA]</scope>
    <source>
        <strain evidence="8">DSM 11246 / JCM 15787 / PB90-1</strain>
    </source>
</reference>
<keyword evidence="5" id="KW-0812">Transmembrane</keyword>
<dbReference type="EMBL" id="CP001032">
    <property type="protein sequence ID" value="ACB77373.1"/>
    <property type="molecule type" value="Genomic_DNA"/>
</dbReference>
<feature type="compositionally biased region" description="Basic residues" evidence="4">
    <location>
        <begin position="512"/>
        <end position="522"/>
    </location>
</feature>
<dbReference type="PANTHER" id="PTHR43531:SF11">
    <property type="entry name" value="METHYL-ACCEPTING CHEMOTAXIS PROTEIN 3"/>
    <property type="match status" value="1"/>
</dbReference>
<evidence type="ECO:0000313" key="7">
    <source>
        <dbReference type="EMBL" id="ACB77373.1"/>
    </source>
</evidence>
<comment type="similarity">
    <text evidence="2">Belongs to the methyl-accepting chemotaxis (MCP) protein family.</text>
</comment>
<dbReference type="Pfam" id="PF12729">
    <property type="entry name" value="4HB_MCP_1"/>
    <property type="match status" value="1"/>
</dbReference>
<dbReference type="KEGG" id="ote:Oter_4099"/>
<name>B2A037_OPITP</name>
<dbReference type="InterPro" id="IPR004089">
    <property type="entry name" value="MCPsignal_dom"/>
</dbReference>
<dbReference type="RefSeq" id="WP_012376901.1">
    <property type="nucleotide sequence ID" value="NC_010571.1"/>
</dbReference>
<protein>
    <submittedName>
        <fullName evidence="7">Methyl-accepting chemotaxis sensory transducer</fullName>
    </submittedName>
</protein>
<sequence length="522" mass="55413">MKHATIGQRIALGFAALIAIVAIIGAIALTRISRIQAATQEVVDQSLPAIVLLEQIEALVKENFINATQHVISGDTDRMRAIEAEMDAKSTKLTDLYGELEKLLVGAEEQKLYSTVKSNRPPYRDARVRLLELSRAKQKTEAQQALEQQLYQVYGTYITSLQAMVEHNRVASVEAGASAQAAIRVARLALIFGVITALLMAAVTAWWITRGANRALHSISGELAEGSHQLSSAATSISSSSQSLAQGANEQAASIEEASAALAEVASMTKRNAEHASRGKELANHTRSAAETGTADMQKMTGAMDAIKGSSDNIAKIIKTIDEIAFQTNILALNAAVEAARAGEAGMGFAVVAEEVRSLAQRSAAAAHETAESIRDSIQKSENGVALSRRVAAGLDEIAGRVREVDQLITEIANASHEQNQGISQVLETVSQMDQVTQTTAANAQQCAAASEELSAQAVFVDSVVDKLQQLVTRARSAGSSAALASAPSAAELETEIAEEEPTRNAPAVRPPRPRRNALARR</sequence>
<evidence type="ECO:0000256" key="1">
    <source>
        <dbReference type="ARBA" id="ARBA00022500"/>
    </source>
</evidence>
<dbReference type="GO" id="GO:0007165">
    <property type="term" value="P:signal transduction"/>
    <property type="evidence" value="ECO:0007669"/>
    <property type="project" value="UniProtKB-KW"/>
</dbReference>
<accession>B2A037</accession>
<dbReference type="InterPro" id="IPR051310">
    <property type="entry name" value="MCP_chemotaxis"/>
</dbReference>
<evidence type="ECO:0000256" key="3">
    <source>
        <dbReference type="PROSITE-ProRule" id="PRU00284"/>
    </source>
</evidence>
<dbReference type="HOGENOM" id="CLU_000445_107_16_0"/>
<feature type="compositionally biased region" description="Low complexity" evidence="4">
    <location>
        <begin position="479"/>
        <end position="492"/>
    </location>
</feature>
<keyword evidence="5" id="KW-1133">Transmembrane helix</keyword>
<feature type="domain" description="Methyl-accepting transducer" evidence="6">
    <location>
        <begin position="226"/>
        <end position="455"/>
    </location>
</feature>
<dbReference type="PANTHER" id="PTHR43531">
    <property type="entry name" value="PROTEIN ICFG"/>
    <property type="match status" value="1"/>
</dbReference>
<keyword evidence="5" id="KW-0472">Membrane</keyword>
<dbReference type="InterPro" id="IPR024478">
    <property type="entry name" value="HlyB_4HB_MCP"/>
</dbReference>
<keyword evidence="8" id="KW-1185">Reference proteome</keyword>
<evidence type="ECO:0000256" key="4">
    <source>
        <dbReference type="SAM" id="MobiDB-lite"/>
    </source>
</evidence>
<proteinExistence type="inferred from homology"/>
<dbReference type="SUPFAM" id="SSF58104">
    <property type="entry name" value="Methyl-accepting chemotaxis protein (MCP) signaling domain"/>
    <property type="match status" value="1"/>
</dbReference>
<keyword evidence="1" id="KW-0145">Chemotaxis</keyword>
<organism evidence="7 8">
    <name type="scientific">Opitutus terrae (strain DSM 11246 / JCM 15787 / PB90-1)</name>
    <dbReference type="NCBI Taxonomy" id="452637"/>
    <lineage>
        <taxon>Bacteria</taxon>
        <taxon>Pseudomonadati</taxon>
        <taxon>Verrucomicrobiota</taxon>
        <taxon>Opitutia</taxon>
        <taxon>Opitutales</taxon>
        <taxon>Opitutaceae</taxon>
        <taxon>Opitutus</taxon>
    </lineage>
</organism>
<dbReference type="Pfam" id="PF00015">
    <property type="entry name" value="MCPsignal"/>
    <property type="match status" value="1"/>
</dbReference>
<dbReference type="GO" id="GO:0005886">
    <property type="term" value="C:plasma membrane"/>
    <property type="evidence" value="ECO:0007669"/>
    <property type="project" value="TreeGrafter"/>
</dbReference>
<dbReference type="OrthoDB" id="191842at2"/>
<keyword evidence="3" id="KW-0807">Transducer</keyword>
<dbReference type="STRING" id="452637.Oter_4099"/>
<dbReference type="PROSITE" id="PS50111">
    <property type="entry name" value="CHEMOTAXIS_TRANSDUC_2"/>
    <property type="match status" value="1"/>
</dbReference>
<gene>
    <name evidence="7" type="ordered locus">Oter_4099</name>
</gene>
<dbReference type="Proteomes" id="UP000007013">
    <property type="component" value="Chromosome"/>
</dbReference>
<dbReference type="InterPro" id="IPR047347">
    <property type="entry name" value="YvaQ-like_sensor"/>
</dbReference>
<dbReference type="Gene3D" id="1.10.287.950">
    <property type="entry name" value="Methyl-accepting chemotaxis protein"/>
    <property type="match status" value="1"/>
</dbReference>
<feature type="region of interest" description="Disordered" evidence="4">
    <location>
        <begin position="267"/>
        <end position="297"/>
    </location>
</feature>
<feature type="region of interest" description="Disordered" evidence="4">
    <location>
        <begin position="479"/>
        <end position="522"/>
    </location>
</feature>
<feature type="transmembrane region" description="Helical" evidence="5">
    <location>
        <begin position="6"/>
        <end position="29"/>
    </location>
</feature>
<dbReference type="SMART" id="SM00283">
    <property type="entry name" value="MA"/>
    <property type="match status" value="1"/>
</dbReference>
<feature type="compositionally biased region" description="Basic and acidic residues" evidence="4">
    <location>
        <begin position="271"/>
        <end position="284"/>
    </location>
</feature>
<dbReference type="AlphaFoldDB" id="B2A037"/>
<evidence type="ECO:0000313" key="8">
    <source>
        <dbReference type="Proteomes" id="UP000007013"/>
    </source>
</evidence>
<feature type="transmembrane region" description="Helical" evidence="5">
    <location>
        <begin position="188"/>
        <end position="208"/>
    </location>
</feature>
<evidence type="ECO:0000256" key="2">
    <source>
        <dbReference type="ARBA" id="ARBA00029447"/>
    </source>
</evidence>
<dbReference type="GO" id="GO:0006935">
    <property type="term" value="P:chemotaxis"/>
    <property type="evidence" value="ECO:0007669"/>
    <property type="project" value="UniProtKB-KW"/>
</dbReference>
<dbReference type="GO" id="GO:0004888">
    <property type="term" value="F:transmembrane signaling receptor activity"/>
    <property type="evidence" value="ECO:0007669"/>
    <property type="project" value="TreeGrafter"/>
</dbReference>
<evidence type="ECO:0000259" key="6">
    <source>
        <dbReference type="PROSITE" id="PS50111"/>
    </source>
</evidence>
<dbReference type="eggNOG" id="COG0840">
    <property type="taxonomic scope" value="Bacteria"/>
</dbReference>
<dbReference type="CDD" id="cd19411">
    <property type="entry name" value="MCP2201-like_sensor"/>
    <property type="match status" value="1"/>
</dbReference>